<dbReference type="AlphaFoldDB" id="A0A5C5WE06"/>
<keyword evidence="1" id="KW-0175">Coiled coil</keyword>
<protein>
    <recommendedName>
        <fullName evidence="4">Replication initiator protein A</fullName>
    </recommendedName>
</protein>
<keyword evidence="3" id="KW-1185">Reference proteome</keyword>
<dbReference type="Proteomes" id="UP000318995">
    <property type="component" value="Unassembled WGS sequence"/>
</dbReference>
<feature type="coiled-coil region" evidence="1">
    <location>
        <begin position="409"/>
        <end position="446"/>
    </location>
</feature>
<organism evidence="2 3">
    <name type="scientific">Botrimarina hoheduenensis</name>
    <dbReference type="NCBI Taxonomy" id="2528000"/>
    <lineage>
        <taxon>Bacteria</taxon>
        <taxon>Pseudomonadati</taxon>
        <taxon>Planctomycetota</taxon>
        <taxon>Planctomycetia</taxon>
        <taxon>Pirellulales</taxon>
        <taxon>Lacipirellulaceae</taxon>
        <taxon>Botrimarina</taxon>
    </lineage>
</organism>
<accession>A0A5C5WE06</accession>
<evidence type="ECO:0000313" key="3">
    <source>
        <dbReference type="Proteomes" id="UP000318995"/>
    </source>
</evidence>
<dbReference type="RefSeq" id="WP_146571408.1">
    <property type="nucleotide sequence ID" value="NZ_SJPH01000001.1"/>
</dbReference>
<comment type="caution">
    <text evidence="2">The sequence shown here is derived from an EMBL/GenBank/DDBJ whole genome shotgun (WGS) entry which is preliminary data.</text>
</comment>
<name>A0A5C5WE06_9BACT</name>
<gene>
    <name evidence="2" type="ORF">Pla111_07320</name>
</gene>
<dbReference type="EMBL" id="SJPH01000001">
    <property type="protein sequence ID" value="TWT48954.1"/>
    <property type="molecule type" value="Genomic_DNA"/>
</dbReference>
<evidence type="ECO:0000313" key="2">
    <source>
        <dbReference type="EMBL" id="TWT48954.1"/>
    </source>
</evidence>
<sequence>MNAPASSPSSAPATLSAGEHGRHILRVESNLLGFPFFALSTKGLARRKYLQVTGTKYLPGGERRDFSLTVSRSATRYYPGPLARKIHYALTDILQDRAAGAGDLLTSPVAFSWRNLHERMEVAYHGATSIQRAKDALFDTVGATVFTDSAFMQRSGDSRAAMPTRETGYHLYDRCVFINDPLATGGVSDKNAVWLADWYLANLNALMTAPIDYHRWLRMNHASPLASRLYEFLLVKFRRDIPFLQINYPYFVSFLPATAHPYRAQAMRQLEEPFRVAREHDVLADVAWGKSVDGQLQLKLWPGRAVTERASAGRETQAEDFDRLTVFEGANDESGESELVRRYHALRFDRSAHRPAAAELGYARELLATYNDKLLHRVLPRVADAMRERFPDGRLLGAARPYFEEVLSAAQRSESRRQVEAEAAQANEQHDEAAEAAKRARRVEEAKLRALWAGLDRNEQERLYRLAIEHANSEFQRTRLSRRRDLRRPPREVLLEIDRRGAA</sequence>
<proteinExistence type="predicted"/>
<evidence type="ECO:0008006" key="4">
    <source>
        <dbReference type="Google" id="ProtNLM"/>
    </source>
</evidence>
<evidence type="ECO:0000256" key="1">
    <source>
        <dbReference type="SAM" id="Coils"/>
    </source>
</evidence>
<reference evidence="2 3" key="1">
    <citation type="submission" date="2019-02" db="EMBL/GenBank/DDBJ databases">
        <title>Deep-cultivation of Planctomycetes and their phenomic and genomic characterization uncovers novel biology.</title>
        <authorList>
            <person name="Wiegand S."/>
            <person name="Jogler M."/>
            <person name="Boedeker C."/>
            <person name="Pinto D."/>
            <person name="Vollmers J."/>
            <person name="Rivas-Marin E."/>
            <person name="Kohn T."/>
            <person name="Peeters S.H."/>
            <person name="Heuer A."/>
            <person name="Rast P."/>
            <person name="Oberbeckmann S."/>
            <person name="Bunk B."/>
            <person name="Jeske O."/>
            <person name="Meyerdierks A."/>
            <person name="Storesund J.E."/>
            <person name="Kallscheuer N."/>
            <person name="Luecker S."/>
            <person name="Lage O.M."/>
            <person name="Pohl T."/>
            <person name="Merkel B.J."/>
            <person name="Hornburger P."/>
            <person name="Mueller R.-W."/>
            <person name="Bruemmer F."/>
            <person name="Labrenz M."/>
            <person name="Spormann A.M."/>
            <person name="Op Den Camp H."/>
            <person name="Overmann J."/>
            <person name="Amann R."/>
            <person name="Jetten M.S.M."/>
            <person name="Mascher T."/>
            <person name="Medema M.H."/>
            <person name="Devos D.P."/>
            <person name="Kaster A.-K."/>
            <person name="Ovreas L."/>
            <person name="Rohde M."/>
            <person name="Galperin M.Y."/>
            <person name="Jogler C."/>
        </authorList>
    </citation>
    <scope>NUCLEOTIDE SEQUENCE [LARGE SCALE GENOMIC DNA]</scope>
    <source>
        <strain evidence="2 3">Pla111</strain>
    </source>
</reference>